<comment type="similarity">
    <text evidence="10">Belongs to the glycosyltransferase 28 family. MurG subfamily.</text>
</comment>
<keyword evidence="5 10" id="KW-0133">Cell shape</keyword>
<evidence type="ECO:0000256" key="3">
    <source>
        <dbReference type="ARBA" id="ARBA00022676"/>
    </source>
</evidence>
<proteinExistence type="inferred from homology"/>
<gene>
    <name evidence="10 13" type="primary">murG</name>
    <name evidence="13" type="ORF">I8J30_16130</name>
</gene>
<keyword evidence="1 10" id="KW-1003">Cell membrane</keyword>
<comment type="pathway">
    <text evidence="10">Cell wall biogenesis; peptidoglycan biosynthesis.</text>
</comment>
<dbReference type="NCBIfam" id="TIGR01133">
    <property type="entry name" value="murG"/>
    <property type="match status" value="1"/>
</dbReference>
<organism evidence="13 14">
    <name type="scientific">Paenibacillus lignilyticus</name>
    <dbReference type="NCBI Taxonomy" id="1172615"/>
    <lineage>
        <taxon>Bacteria</taxon>
        <taxon>Bacillati</taxon>
        <taxon>Bacillota</taxon>
        <taxon>Bacilli</taxon>
        <taxon>Bacillales</taxon>
        <taxon>Paenibacillaceae</taxon>
        <taxon>Paenibacillus</taxon>
    </lineage>
</organism>
<dbReference type="InterPro" id="IPR004276">
    <property type="entry name" value="GlycoTrans_28_N"/>
</dbReference>
<evidence type="ECO:0000256" key="6">
    <source>
        <dbReference type="ARBA" id="ARBA00022984"/>
    </source>
</evidence>
<dbReference type="EC" id="2.4.1.227" evidence="10"/>
<keyword evidence="7 10" id="KW-0472">Membrane</keyword>
<evidence type="ECO:0000256" key="5">
    <source>
        <dbReference type="ARBA" id="ARBA00022960"/>
    </source>
</evidence>
<reference evidence="13 14" key="1">
    <citation type="submission" date="2021-04" db="EMBL/GenBank/DDBJ databases">
        <title>Paenibacillus sp. DLE-14 whole genome sequence.</title>
        <authorList>
            <person name="Ham Y.J."/>
        </authorList>
    </citation>
    <scope>NUCLEOTIDE SEQUENCE [LARGE SCALE GENOMIC DNA]</scope>
    <source>
        <strain evidence="13 14">DLE-14</strain>
    </source>
</reference>
<keyword evidence="3 10" id="KW-0328">Glycosyltransferase</keyword>
<comment type="caution">
    <text evidence="10">Lacks conserved residue(s) required for the propagation of feature annotation.</text>
</comment>
<evidence type="ECO:0000256" key="1">
    <source>
        <dbReference type="ARBA" id="ARBA00022475"/>
    </source>
</evidence>
<comment type="function">
    <text evidence="10">Cell wall formation. Catalyzes the transfer of a GlcNAc subunit on undecaprenyl-pyrophosphoryl-MurNAc-pentapeptide (lipid intermediate I) to form undecaprenyl-pyrophosphoryl-MurNAc-(pentapeptide)GlcNAc (lipid intermediate II).</text>
</comment>
<keyword evidence="6 10" id="KW-0573">Peptidoglycan synthesis</keyword>
<dbReference type="InterPro" id="IPR007235">
    <property type="entry name" value="Glyco_trans_28_C"/>
</dbReference>
<dbReference type="PANTHER" id="PTHR21015">
    <property type="entry name" value="UDP-N-ACETYLGLUCOSAMINE--N-ACETYLMURAMYL-(PENTAPEPTIDE) PYROPHOSPHORYL-UNDECAPRENOL N-ACETYLGLUCOSAMINE TRANSFERASE 1"/>
    <property type="match status" value="1"/>
</dbReference>
<feature type="binding site" evidence="10">
    <location>
        <position position="299"/>
    </location>
    <ligand>
        <name>UDP-N-acetyl-alpha-D-glucosamine</name>
        <dbReference type="ChEBI" id="CHEBI:57705"/>
    </ligand>
</feature>
<feature type="domain" description="Glycosyl transferase family 28 C-terminal" evidence="12">
    <location>
        <begin position="189"/>
        <end position="356"/>
    </location>
</feature>
<evidence type="ECO:0000256" key="7">
    <source>
        <dbReference type="ARBA" id="ARBA00023136"/>
    </source>
</evidence>
<dbReference type="Pfam" id="PF04101">
    <property type="entry name" value="Glyco_tran_28_C"/>
    <property type="match status" value="1"/>
</dbReference>
<evidence type="ECO:0000256" key="9">
    <source>
        <dbReference type="ARBA" id="ARBA00023316"/>
    </source>
</evidence>
<dbReference type="Gene3D" id="3.40.50.2000">
    <property type="entry name" value="Glycogen Phosphorylase B"/>
    <property type="match status" value="2"/>
</dbReference>
<feature type="domain" description="Glycosyltransferase family 28 N-terminal" evidence="11">
    <location>
        <begin position="3"/>
        <end position="142"/>
    </location>
</feature>
<evidence type="ECO:0000256" key="8">
    <source>
        <dbReference type="ARBA" id="ARBA00023306"/>
    </source>
</evidence>
<dbReference type="PANTHER" id="PTHR21015:SF22">
    <property type="entry name" value="GLYCOSYLTRANSFERASE"/>
    <property type="match status" value="1"/>
</dbReference>
<keyword evidence="14" id="KW-1185">Reference proteome</keyword>
<dbReference type="RefSeq" id="WP_210659405.1">
    <property type="nucleotide sequence ID" value="NZ_JAGKSP010000006.1"/>
</dbReference>
<name>A0ABS5CE33_9BACL</name>
<dbReference type="Proteomes" id="UP000673394">
    <property type="component" value="Unassembled WGS sequence"/>
</dbReference>
<dbReference type="SUPFAM" id="SSF53756">
    <property type="entry name" value="UDP-Glycosyltransferase/glycogen phosphorylase"/>
    <property type="match status" value="1"/>
</dbReference>
<protein>
    <recommendedName>
        <fullName evidence="10">UDP-N-acetylglucosamine--N-acetylmuramyl-(pentapeptide) pyrophosphoryl-undecaprenol N-acetylglucosamine transferase</fullName>
        <ecNumber evidence="10">2.4.1.227</ecNumber>
    </recommendedName>
    <alternativeName>
        <fullName evidence="10">Undecaprenyl-PP-MurNAc-pentapeptide-UDPGlcNAc GlcNAc transferase</fullName>
    </alternativeName>
</protein>
<evidence type="ECO:0000313" key="13">
    <source>
        <dbReference type="EMBL" id="MBP3964246.1"/>
    </source>
</evidence>
<feature type="binding site" evidence="10">
    <location>
        <position position="124"/>
    </location>
    <ligand>
        <name>UDP-N-acetyl-alpha-D-glucosamine</name>
        <dbReference type="ChEBI" id="CHEBI:57705"/>
    </ligand>
</feature>
<accession>A0ABS5CE33</accession>
<keyword evidence="9 10" id="KW-0961">Cell wall biogenesis/degradation</keyword>
<evidence type="ECO:0000256" key="2">
    <source>
        <dbReference type="ARBA" id="ARBA00022618"/>
    </source>
</evidence>
<evidence type="ECO:0000256" key="10">
    <source>
        <dbReference type="HAMAP-Rule" id="MF_00033"/>
    </source>
</evidence>
<dbReference type="GO" id="GO:0016757">
    <property type="term" value="F:glycosyltransferase activity"/>
    <property type="evidence" value="ECO:0007669"/>
    <property type="project" value="UniProtKB-KW"/>
</dbReference>
<feature type="binding site" evidence="10">
    <location>
        <position position="196"/>
    </location>
    <ligand>
        <name>UDP-N-acetyl-alpha-D-glucosamine</name>
        <dbReference type="ChEBI" id="CHEBI:57705"/>
    </ligand>
</feature>
<evidence type="ECO:0000256" key="4">
    <source>
        <dbReference type="ARBA" id="ARBA00022679"/>
    </source>
</evidence>
<keyword evidence="2 10" id="KW-0132">Cell division</keyword>
<evidence type="ECO:0000259" key="11">
    <source>
        <dbReference type="Pfam" id="PF03033"/>
    </source>
</evidence>
<keyword evidence="8 10" id="KW-0131">Cell cycle</keyword>
<dbReference type="InterPro" id="IPR006009">
    <property type="entry name" value="GlcNAc_MurG"/>
</dbReference>
<feature type="binding site" evidence="10">
    <location>
        <begin position="10"/>
        <end position="12"/>
    </location>
    <ligand>
        <name>UDP-N-acetyl-alpha-D-glucosamine</name>
        <dbReference type="ChEBI" id="CHEBI:57705"/>
    </ligand>
</feature>
<evidence type="ECO:0000313" key="14">
    <source>
        <dbReference type="Proteomes" id="UP000673394"/>
    </source>
</evidence>
<evidence type="ECO:0000259" key="12">
    <source>
        <dbReference type="Pfam" id="PF04101"/>
    </source>
</evidence>
<dbReference type="CDD" id="cd03785">
    <property type="entry name" value="GT28_MurG"/>
    <property type="match status" value="1"/>
</dbReference>
<sequence length="370" mass="40004">MRIVLTGGGTGGHIYPALAIGKQVMEEQPGSSILYIGSPKGLESRIVPAQGIPFESVEITGFRRKLSFENVRTVMRFLKGVRRSKQLLRDFKPDIVVGTGGYVCGPVIYAAAKLGIPTLIHEQNAVAGLTNQFLSRYASSVAVSFKDALSQFKRQSNTLFTGNPCATSVVRADKEQGYARLNIPAGSQVVLLVGGSRGAKAINDVMVDMAPLLQRLPDVHFVFVTGESYYENTKRRMEEVQPARSERLQVLPYLHHMPEVLAISDLVVGRAGASSIAELTALGIPSILIPSPNVTNNHQEANARSLVDAGAAEMILERNLNGELLFERISRIINSKATRTAMSAAAKSLGVPDSAALIVNELKQLTTRQK</sequence>
<comment type="catalytic activity">
    <reaction evidence="10">
        <text>di-trans,octa-cis-undecaprenyl diphospho-N-acetyl-alpha-D-muramoyl-L-alanyl-D-glutamyl-meso-2,6-diaminopimeloyl-D-alanyl-D-alanine + UDP-N-acetyl-alpha-D-glucosamine = di-trans,octa-cis-undecaprenyl diphospho-[N-acetyl-alpha-D-glucosaminyl-(1-&gt;4)]-N-acetyl-alpha-D-muramoyl-L-alanyl-D-glutamyl-meso-2,6-diaminopimeloyl-D-alanyl-D-alanine + UDP + H(+)</text>
        <dbReference type="Rhea" id="RHEA:31227"/>
        <dbReference type="ChEBI" id="CHEBI:15378"/>
        <dbReference type="ChEBI" id="CHEBI:57705"/>
        <dbReference type="ChEBI" id="CHEBI:58223"/>
        <dbReference type="ChEBI" id="CHEBI:61387"/>
        <dbReference type="ChEBI" id="CHEBI:61388"/>
        <dbReference type="EC" id="2.4.1.227"/>
    </reaction>
</comment>
<keyword evidence="4 10" id="KW-0808">Transferase</keyword>
<dbReference type="HAMAP" id="MF_00033">
    <property type="entry name" value="MurG"/>
    <property type="match status" value="1"/>
</dbReference>
<dbReference type="EMBL" id="JAGKSP010000006">
    <property type="protein sequence ID" value="MBP3964246.1"/>
    <property type="molecule type" value="Genomic_DNA"/>
</dbReference>
<comment type="subcellular location">
    <subcellularLocation>
        <location evidence="10">Cell membrane</location>
        <topology evidence="10">Peripheral membrane protein</topology>
        <orientation evidence="10">Cytoplasmic side</orientation>
    </subcellularLocation>
</comment>
<dbReference type="Pfam" id="PF03033">
    <property type="entry name" value="Glyco_transf_28"/>
    <property type="match status" value="1"/>
</dbReference>
<comment type="caution">
    <text evidence="13">The sequence shown here is derived from an EMBL/GenBank/DDBJ whole genome shotgun (WGS) entry which is preliminary data.</text>
</comment>